<reference evidence="1" key="3">
    <citation type="submission" date="2025-09" db="UniProtKB">
        <authorList>
            <consortium name="Ensembl"/>
        </authorList>
    </citation>
    <scope>IDENTIFICATION</scope>
</reference>
<sequence>ISLAGLGNFMQDVLWCFSQVKGTIDIGVAEGNSFPFLFHILFPFLFPSRITEALIPSLFS</sequence>
<accession>A0A8V5G9Q5</accession>
<reference evidence="1" key="2">
    <citation type="submission" date="2025-08" db="UniProtKB">
        <authorList>
            <consortium name="Ensembl"/>
        </authorList>
    </citation>
    <scope>IDENTIFICATION</scope>
</reference>
<dbReference type="Ensembl" id="ENSMUNT00000005615.2">
    <property type="protein sequence ID" value="ENSMUNP00000004811.2"/>
    <property type="gene ID" value="ENSMUNG00000004002.2"/>
</dbReference>
<accession>A0A8C6N8J4</accession>
<dbReference type="Proteomes" id="UP000694405">
    <property type="component" value="Chromosome 10"/>
</dbReference>
<reference evidence="1" key="1">
    <citation type="submission" date="2020-03" db="EMBL/GenBank/DDBJ databases">
        <title>Melopsittacus undulatus (budgerigar) genome, bMelUnd1, maternal haplotype with Z.</title>
        <authorList>
            <person name="Gedman G."/>
            <person name="Mountcastle J."/>
            <person name="Haase B."/>
            <person name="Formenti G."/>
            <person name="Wright T."/>
            <person name="Apodaca J."/>
            <person name="Pelan S."/>
            <person name="Chow W."/>
            <person name="Rhie A."/>
            <person name="Howe K."/>
            <person name="Fedrigo O."/>
            <person name="Jarvis E.D."/>
        </authorList>
    </citation>
    <scope>NUCLEOTIDE SEQUENCE [LARGE SCALE GENOMIC DNA]</scope>
</reference>
<dbReference type="AlphaFoldDB" id="A0A8C6N8J4"/>
<organism evidence="1 2">
    <name type="scientific">Melopsittacus undulatus</name>
    <name type="common">Budgerigar</name>
    <name type="synonym">Psittacus undulatus</name>
    <dbReference type="NCBI Taxonomy" id="13146"/>
    <lineage>
        <taxon>Eukaryota</taxon>
        <taxon>Metazoa</taxon>
        <taxon>Chordata</taxon>
        <taxon>Craniata</taxon>
        <taxon>Vertebrata</taxon>
        <taxon>Euteleostomi</taxon>
        <taxon>Archelosauria</taxon>
        <taxon>Archosauria</taxon>
        <taxon>Dinosauria</taxon>
        <taxon>Saurischia</taxon>
        <taxon>Theropoda</taxon>
        <taxon>Coelurosauria</taxon>
        <taxon>Aves</taxon>
        <taxon>Neognathae</taxon>
        <taxon>Neoaves</taxon>
        <taxon>Telluraves</taxon>
        <taxon>Australaves</taxon>
        <taxon>Psittaciformes</taxon>
        <taxon>Psittaculidae</taxon>
        <taxon>Melopsittacus</taxon>
    </lineage>
</organism>
<proteinExistence type="predicted"/>
<keyword evidence="2" id="KW-1185">Reference proteome</keyword>
<evidence type="ECO:0000313" key="1">
    <source>
        <dbReference type="Ensembl" id="ENSMUNP00000004811.2"/>
    </source>
</evidence>
<name>A0A8C6N8J4_MELUD</name>
<protein>
    <submittedName>
        <fullName evidence="1">Uncharacterized protein</fullName>
    </submittedName>
</protein>
<evidence type="ECO:0000313" key="2">
    <source>
        <dbReference type="Proteomes" id="UP000694405"/>
    </source>
</evidence>